<gene>
    <name evidence="2" type="ORF">PYW07_016287</name>
</gene>
<organism evidence="2 3">
    <name type="scientific">Mythimna separata</name>
    <name type="common">Oriental armyworm</name>
    <name type="synonym">Pseudaletia separata</name>
    <dbReference type="NCBI Taxonomy" id="271217"/>
    <lineage>
        <taxon>Eukaryota</taxon>
        <taxon>Metazoa</taxon>
        <taxon>Ecdysozoa</taxon>
        <taxon>Arthropoda</taxon>
        <taxon>Hexapoda</taxon>
        <taxon>Insecta</taxon>
        <taxon>Pterygota</taxon>
        <taxon>Neoptera</taxon>
        <taxon>Endopterygota</taxon>
        <taxon>Lepidoptera</taxon>
        <taxon>Glossata</taxon>
        <taxon>Ditrysia</taxon>
        <taxon>Noctuoidea</taxon>
        <taxon>Noctuidae</taxon>
        <taxon>Noctuinae</taxon>
        <taxon>Hadenini</taxon>
        <taxon>Mythimna</taxon>
    </lineage>
</organism>
<evidence type="ECO:0000313" key="2">
    <source>
        <dbReference type="EMBL" id="KAJ8718731.1"/>
    </source>
</evidence>
<dbReference type="InterPro" id="IPR000477">
    <property type="entry name" value="RT_dom"/>
</dbReference>
<feature type="domain" description="Reverse transcriptase" evidence="1">
    <location>
        <begin position="26"/>
        <end position="144"/>
    </location>
</feature>
<dbReference type="Proteomes" id="UP001231518">
    <property type="component" value="Chromosome 8"/>
</dbReference>
<dbReference type="PANTHER" id="PTHR47027:SF8">
    <property type="entry name" value="RIBONUCLEASE H"/>
    <property type="match status" value="1"/>
</dbReference>
<dbReference type="AlphaFoldDB" id="A0AAD7YLD3"/>
<evidence type="ECO:0000313" key="3">
    <source>
        <dbReference type="Proteomes" id="UP001231518"/>
    </source>
</evidence>
<dbReference type="EMBL" id="JARGEI010000015">
    <property type="protein sequence ID" value="KAJ8718731.1"/>
    <property type="molecule type" value="Genomic_DNA"/>
</dbReference>
<name>A0AAD7YLD3_MYTSE</name>
<keyword evidence="3" id="KW-1185">Reference proteome</keyword>
<reference evidence="2" key="1">
    <citation type="submission" date="2023-03" db="EMBL/GenBank/DDBJ databases">
        <title>Chromosome-level genomes of two armyworms, Mythimna separata and Mythimna loreyi, provide insights into the biosynthesis and reception of sex pheromones.</title>
        <authorList>
            <person name="Zhao H."/>
        </authorList>
    </citation>
    <scope>NUCLEOTIDE SEQUENCE</scope>
    <source>
        <strain evidence="2">BeijingLab</strain>
        <tissue evidence="2">Pupa</tissue>
    </source>
</reference>
<dbReference type="GO" id="GO:0071897">
    <property type="term" value="P:DNA biosynthetic process"/>
    <property type="evidence" value="ECO:0007669"/>
    <property type="project" value="UniProtKB-ARBA"/>
</dbReference>
<dbReference type="InterPro" id="IPR043502">
    <property type="entry name" value="DNA/RNA_pol_sf"/>
</dbReference>
<dbReference type="Pfam" id="PF00078">
    <property type="entry name" value="RVT_1"/>
    <property type="match status" value="1"/>
</dbReference>
<sequence>MLTFFNTLAKKNNTSNFCSSARRVLEQAGFVKGKGTREQILNVRQIVEKAKEFDTPVIMCFVDYNKAFDCVNWGCLWRVLHELEVPDHLIALLRTLYDSSQGVVRVDKITSKPFKFHRGVRQGCILSPILFNIYGEYIMRRTCENWEGGITVGGVKMTNLPPPLPLLILSSLLNIYFFGVQ</sequence>
<evidence type="ECO:0000259" key="1">
    <source>
        <dbReference type="Pfam" id="PF00078"/>
    </source>
</evidence>
<accession>A0AAD7YLD3</accession>
<comment type="caution">
    <text evidence="2">The sequence shown here is derived from an EMBL/GenBank/DDBJ whole genome shotgun (WGS) entry which is preliminary data.</text>
</comment>
<dbReference type="SUPFAM" id="SSF56672">
    <property type="entry name" value="DNA/RNA polymerases"/>
    <property type="match status" value="1"/>
</dbReference>
<protein>
    <recommendedName>
        <fullName evidence="1">Reverse transcriptase domain-containing protein</fullName>
    </recommendedName>
</protein>
<dbReference type="PANTHER" id="PTHR47027">
    <property type="entry name" value="REVERSE TRANSCRIPTASE DOMAIN-CONTAINING PROTEIN"/>
    <property type="match status" value="1"/>
</dbReference>
<proteinExistence type="predicted"/>